<keyword evidence="1" id="KW-0547">Nucleotide-binding</keyword>
<dbReference type="AlphaFoldDB" id="A0A9J6FV78"/>
<organism evidence="4 5">
    <name type="scientific">Haemaphysalis longicornis</name>
    <name type="common">Bush tick</name>
    <dbReference type="NCBI Taxonomy" id="44386"/>
    <lineage>
        <taxon>Eukaryota</taxon>
        <taxon>Metazoa</taxon>
        <taxon>Ecdysozoa</taxon>
        <taxon>Arthropoda</taxon>
        <taxon>Chelicerata</taxon>
        <taxon>Arachnida</taxon>
        <taxon>Acari</taxon>
        <taxon>Parasitiformes</taxon>
        <taxon>Ixodida</taxon>
        <taxon>Ixodoidea</taxon>
        <taxon>Ixodidae</taxon>
        <taxon>Haemaphysalinae</taxon>
        <taxon>Haemaphysalis</taxon>
    </lineage>
</organism>
<evidence type="ECO:0000313" key="5">
    <source>
        <dbReference type="Proteomes" id="UP000821853"/>
    </source>
</evidence>
<evidence type="ECO:0000256" key="2">
    <source>
        <dbReference type="SAM" id="MobiDB-lite"/>
    </source>
</evidence>
<dbReference type="PROSITE" id="PS50011">
    <property type="entry name" value="PROTEIN_KINASE_DOM"/>
    <property type="match status" value="1"/>
</dbReference>
<dbReference type="PROSITE" id="PS00108">
    <property type="entry name" value="PROTEIN_KINASE_ST"/>
    <property type="match status" value="1"/>
</dbReference>
<dbReference type="Pfam" id="PF00069">
    <property type="entry name" value="Pkinase"/>
    <property type="match status" value="1"/>
</dbReference>
<dbReference type="SMART" id="SM01326">
    <property type="entry name" value="PTEN_C2"/>
    <property type="match status" value="1"/>
</dbReference>
<dbReference type="InterPro" id="IPR014020">
    <property type="entry name" value="Tensin_C2-dom"/>
</dbReference>
<proteinExistence type="predicted"/>
<accession>A0A9J6FV78</accession>
<dbReference type="GO" id="GO:0004674">
    <property type="term" value="F:protein serine/threonine kinase activity"/>
    <property type="evidence" value="ECO:0007669"/>
    <property type="project" value="TreeGrafter"/>
</dbReference>
<dbReference type="EMBL" id="JABSTR010000004">
    <property type="protein sequence ID" value="KAH9366711.1"/>
    <property type="molecule type" value="Genomic_DNA"/>
</dbReference>
<feature type="region of interest" description="Disordered" evidence="2">
    <location>
        <begin position="257"/>
        <end position="316"/>
    </location>
</feature>
<feature type="compositionally biased region" description="Low complexity" evidence="2">
    <location>
        <begin position="437"/>
        <end position="459"/>
    </location>
</feature>
<dbReference type="GO" id="GO:2000369">
    <property type="term" value="P:regulation of clathrin-dependent endocytosis"/>
    <property type="evidence" value="ECO:0007669"/>
    <property type="project" value="TreeGrafter"/>
</dbReference>
<dbReference type="OrthoDB" id="1717591at2759"/>
<feature type="region of interest" description="Disordered" evidence="2">
    <location>
        <begin position="432"/>
        <end position="459"/>
    </location>
</feature>
<evidence type="ECO:0000259" key="3">
    <source>
        <dbReference type="PROSITE" id="PS50011"/>
    </source>
</evidence>
<reference evidence="4 5" key="1">
    <citation type="journal article" date="2020" name="Cell">
        <title>Large-Scale Comparative Analyses of Tick Genomes Elucidate Their Genetic Diversity and Vector Capacities.</title>
        <authorList>
            <consortium name="Tick Genome and Microbiome Consortium (TIGMIC)"/>
            <person name="Jia N."/>
            <person name="Wang J."/>
            <person name="Shi W."/>
            <person name="Du L."/>
            <person name="Sun Y."/>
            <person name="Zhan W."/>
            <person name="Jiang J.F."/>
            <person name="Wang Q."/>
            <person name="Zhang B."/>
            <person name="Ji P."/>
            <person name="Bell-Sakyi L."/>
            <person name="Cui X.M."/>
            <person name="Yuan T.T."/>
            <person name="Jiang B.G."/>
            <person name="Yang W.F."/>
            <person name="Lam T.T."/>
            <person name="Chang Q.C."/>
            <person name="Ding S.J."/>
            <person name="Wang X.J."/>
            <person name="Zhu J.G."/>
            <person name="Ruan X.D."/>
            <person name="Zhao L."/>
            <person name="Wei J.T."/>
            <person name="Ye R.Z."/>
            <person name="Que T.C."/>
            <person name="Du C.H."/>
            <person name="Zhou Y.H."/>
            <person name="Cheng J.X."/>
            <person name="Dai P.F."/>
            <person name="Guo W.B."/>
            <person name="Han X.H."/>
            <person name="Huang E.J."/>
            <person name="Li L.F."/>
            <person name="Wei W."/>
            <person name="Gao Y.C."/>
            <person name="Liu J.Z."/>
            <person name="Shao H.Z."/>
            <person name="Wang X."/>
            <person name="Wang C.C."/>
            <person name="Yang T.C."/>
            <person name="Huo Q.B."/>
            <person name="Li W."/>
            <person name="Chen H.Y."/>
            <person name="Chen S.E."/>
            <person name="Zhou L.G."/>
            <person name="Ni X.B."/>
            <person name="Tian J.H."/>
            <person name="Sheng Y."/>
            <person name="Liu T."/>
            <person name="Pan Y.S."/>
            <person name="Xia L.Y."/>
            <person name="Li J."/>
            <person name="Zhao F."/>
            <person name="Cao W.C."/>
        </authorList>
    </citation>
    <scope>NUCLEOTIDE SEQUENCE [LARGE SCALE GENOMIC DNA]</scope>
    <source>
        <strain evidence="4">HaeL-2018</strain>
    </source>
</reference>
<dbReference type="GO" id="GO:0035612">
    <property type="term" value="F:AP-2 adaptor complex binding"/>
    <property type="evidence" value="ECO:0007669"/>
    <property type="project" value="TreeGrafter"/>
</dbReference>
<dbReference type="PANTHER" id="PTHR22967:SF105">
    <property type="entry name" value="CYCLIN-G-ASSOCIATED KINASE"/>
    <property type="match status" value="1"/>
</dbReference>
<dbReference type="VEuPathDB" id="VectorBase:HLOH_064207"/>
<sequence>MTDLFKSALGYFANSGSSSSSAREDHEFVGQVVELGQQKLRVKRVLAEGGPLVDVLQQRTSPLSLNQVLQIFYQTCNAVRHMHSQSPPIIHRDLKIENLLLSAKGTIKLCDFGSSTTKSYQPDSYWTAIQRSLIEDEMCKNTTPMYRPPEVLDTYNNYPINEAMDIWALGCVLFLLCFREHPFPDSSKLRILNANYSIPPGNTSFEILHDLIRGMLQVNPTSRPTIVDVVERLQEMGEVKNVRLEDAPGLHRRMSVAAAANASQGDTSAGQHATPNSTSAAPARPPPPSLNIHGGGTATVHPAPPSEGGGWGSSGAGLLTSLRGGAGSLLKRLGDTSSKVMHIAQQTMGKADLDFNYITSRLAGELGFVDTALVVMSYPAEGLESAYRNHVEDVRGLLDARHRSHYAIYNVSGRAYSSAKFDCKVTERRLAGPARRPPCTRSSTSAATCSPTSARTPATSASSTASYIQYVAQMVSQSHQVLPHRFPLQIVALTLKPVPLFTKLNHHNYAEKQVTIPLNIAAAGDVTITVYHARSSFGKASLVRLLPTSKTTLTRPFLTVFKPIFFFKQLTIHLHELDGIEELDRYPEGFTLSLDIRVGDSPSPRLTNGLWADLEHLETNAAILFTTDEELEACIGKLCGKQSGNIEHRKQVGWFIGFAHKDQTRHNSV</sequence>
<keyword evidence="5" id="KW-1185">Reference proteome</keyword>
<dbReference type="SMART" id="SM00220">
    <property type="entry name" value="S_TKc"/>
    <property type="match status" value="1"/>
</dbReference>
<dbReference type="Proteomes" id="UP000821853">
    <property type="component" value="Chromosome 2"/>
</dbReference>
<dbReference type="GO" id="GO:0005524">
    <property type="term" value="F:ATP binding"/>
    <property type="evidence" value="ECO:0007669"/>
    <property type="project" value="InterPro"/>
</dbReference>
<feature type="domain" description="Protein kinase" evidence="3">
    <location>
        <begin position="1"/>
        <end position="236"/>
    </location>
</feature>
<gene>
    <name evidence="4" type="ORF">HPB48_010384</name>
</gene>
<dbReference type="InterPro" id="IPR008271">
    <property type="entry name" value="Ser/Thr_kinase_AS"/>
</dbReference>
<dbReference type="SUPFAM" id="SSF56112">
    <property type="entry name" value="Protein kinase-like (PK-like)"/>
    <property type="match status" value="1"/>
</dbReference>
<dbReference type="InterPro" id="IPR029021">
    <property type="entry name" value="Prot-tyrosine_phosphatase-like"/>
</dbReference>
<dbReference type="InterPro" id="IPR000719">
    <property type="entry name" value="Prot_kinase_dom"/>
</dbReference>
<dbReference type="PANTHER" id="PTHR22967">
    <property type="entry name" value="SERINE/THREONINE PROTEIN KINASE"/>
    <property type="match status" value="1"/>
</dbReference>
<protein>
    <recommendedName>
        <fullName evidence="3">Protein kinase domain-containing protein</fullName>
    </recommendedName>
</protein>
<dbReference type="GO" id="GO:0005737">
    <property type="term" value="C:cytoplasm"/>
    <property type="evidence" value="ECO:0007669"/>
    <property type="project" value="TreeGrafter"/>
</dbReference>
<dbReference type="Gene3D" id="2.60.40.1110">
    <property type="match status" value="1"/>
</dbReference>
<feature type="compositionally biased region" description="Low complexity" evidence="2">
    <location>
        <begin position="273"/>
        <end position="282"/>
    </location>
</feature>
<evidence type="ECO:0000313" key="4">
    <source>
        <dbReference type="EMBL" id="KAH9366711.1"/>
    </source>
</evidence>
<dbReference type="Gene3D" id="1.10.510.10">
    <property type="entry name" value="Transferase(Phosphotransferase) domain 1"/>
    <property type="match status" value="1"/>
</dbReference>
<comment type="caution">
    <text evidence="4">The sequence shown here is derived from an EMBL/GenBank/DDBJ whole genome shotgun (WGS) entry which is preliminary data.</text>
</comment>
<dbReference type="GO" id="GO:0045747">
    <property type="term" value="P:positive regulation of Notch signaling pathway"/>
    <property type="evidence" value="ECO:0007669"/>
    <property type="project" value="TreeGrafter"/>
</dbReference>
<dbReference type="InterPro" id="IPR011009">
    <property type="entry name" value="Kinase-like_dom_sf"/>
</dbReference>
<evidence type="ECO:0000256" key="1">
    <source>
        <dbReference type="ARBA" id="ARBA00022741"/>
    </source>
</evidence>
<name>A0A9J6FV78_HAELO</name>
<feature type="compositionally biased region" description="Polar residues" evidence="2">
    <location>
        <begin position="261"/>
        <end position="271"/>
    </location>
</feature>
<dbReference type="Gene3D" id="3.90.190.10">
    <property type="entry name" value="Protein tyrosine phosphatase superfamily"/>
    <property type="match status" value="1"/>
</dbReference>